<name>A0AAD5V020_9APHY</name>
<evidence type="ECO:0000313" key="2">
    <source>
        <dbReference type="EMBL" id="KAJ3478402.1"/>
    </source>
</evidence>
<organism evidence="2 3">
    <name type="scientific">Meripilus lineatus</name>
    <dbReference type="NCBI Taxonomy" id="2056292"/>
    <lineage>
        <taxon>Eukaryota</taxon>
        <taxon>Fungi</taxon>
        <taxon>Dikarya</taxon>
        <taxon>Basidiomycota</taxon>
        <taxon>Agaricomycotina</taxon>
        <taxon>Agaricomycetes</taxon>
        <taxon>Polyporales</taxon>
        <taxon>Meripilaceae</taxon>
        <taxon>Meripilus</taxon>
    </lineage>
</organism>
<gene>
    <name evidence="2" type="ORF">NLI96_g9773</name>
</gene>
<sequence>METLPVELHSHILQLACTDDGSTARTLSLVSKYVHQIADPFLSQTLIVSGSDRLNLVANKLITSPNLRRRVRHLFLSDQKPHETPASDQQTPPTPDDVPIQSQEGNEMPLIIQILDLTSQSLHSLGLNISNPRISPHLLGHVFSMTFPRLYTLLAHGLYPFPYLPRSLPQLEYLHLSGNRNPHGLFQTGGLAAACPNLTRVKISGLMYARSFIKELEDILHPIMEDGDSYSEIHHPPPALPPHLQHIAVAPGFFHAPKSWCPSPRGCTDNTLERLKKLEECSEKSGDVELQVGELRNAHDVSSALLSEWLEAMC</sequence>
<protein>
    <submittedName>
        <fullName evidence="2">Uncharacterized protein</fullName>
    </submittedName>
</protein>
<dbReference type="AlphaFoldDB" id="A0AAD5V020"/>
<dbReference type="Proteomes" id="UP001212997">
    <property type="component" value="Unassembled WGS sequence"/>
</dbReference>
<dbReference type="SUPFAM" id="SSF52047">
    <property type="entry name" value="RNI-like"/>
    <property type="match status" value="1"/>
</dbReference>
<dbReference type="EMBL" id="JANAWD010000513">
    <property type="protein sequence ID" value="KAJ3478402.1"/>
    <property type="molecule type" value="Genomic_DNA"/>
</dbReference>
<reference evidence="2" key="1">
    <citation type="submission" date="2022-07" db="EMBL/GenBank/DDBJ databases">
        <title>Genome Sequence of Physisporinus lineatus.</title>
        <authorList>
            <person name="Buettner E."/>
        </authorList>
    </citation>
    <scope>NUCLEOTIDE SEQUENCE</scope>
    <source>
        <strain evidence="2">VT162</strain>
    </source>
</reference>
<accession>A0AAD5V020</accession>
<evidence type="ECO:0000313" key="3">
    <source>
        <dbReference type="Proteomes" id="UP001212997"/>
    </source>
</evidence>
<evidence type="ECO:0000256" key="1">
    <source>
        <dbReference type="SAM" id="MobiDB-lite"/>
    </source>
</evidence>
<feature type="compositionally biased region" description="Low complexity" evidence="1">
    <location>
        <begin position="86"/>
        <end position="101"/>
    </location>
</feature>
<proteinExistence type="predicted"/>
<feature type="region of interest" description="Disordered" evidence="1">
    <location>
        <begin position="76"/>
        <end position="102"/>
    </location>
</feature>
<comment type="caution">
    <text evidence="2">The sequence shown here is derived from an EMBL/GenBank/DDBJ whole genome shotgun (WGS) entry which is preliminary data.</text>
</comment>
<keyword evidence="3" id="KW-1185">Reference proteome</keyword>